<dbReference type="InParanoid" id="D5GKN7"/>
<evidence type="ECO:0000313" key="2">
    <source>
        <dbReference type="EMBL" id="CAZ85080.1"/>
    </source>
</evidence>
<dbReference type="RefSeq" id="XP_002840889.1">
    <property type="nucleotide sequence ID" value="XM_002840843.1"/>
</dbReference>
<dbReference type="EMBL" id="FN430340">
    <property type="protein sequence ID" value="CAZ85080.1"/>
    <property type="molecule type" value="Genomic_DNA"/>
</dbReference>
<accession>D5GKN7</accession>
<dbReference type="AlphaFoldDB" id="D5GKN7"/>
<sequence>MCGGELLKAHSASQRRRGKHAVAASKRKIRIALRDQRIFCSDCIKYLLRSGRHI</sequence>
<dbReference type="Proteomes" id="UP000006911">
    <property type="component" value="Unassembled WGS sequence"/>
</dbReference>
<evidence type="ECO:0000313" key="3">
    <source>
        <dbReference type="Proteomes" id="UP000006911"/>
    </source>
</evidence>
<protein>
    <submittedName>
        <fullName evidence="2">(Perigord truffle) hypothetical protein</fullName>
    </submittedName>
</protein>
<feature type="region of interest" description="Disordered" evidence="1">
    <location>
        <begin position="1"/>
        <end position="20"/>
    </location>
</feature>
<gene>
    <name evidence="2" type="ORF">GSTUM_00009672001</name>
</gene>
<evidence type="ECO:0000256" key="1">
    <source>
        <dbReference type="SAM" id="MobiDB-lite"/>
    </source>
</evidence>
<organism evidence="2 3">
    <name type="scientific">Tuber melanosporum (strain Mel28)</name>
    <name type="common">Perigord black truffle</name>
    <dbReference type="NCBI Taxonomy" id="656061"/>
    <lineage>
        <taxon>Eukaryota</taxon>
        <taxon>Fungi</taxon>
        <taxon>Dikarya</taxon>
        <taxon>Ascomycota</taxon>
        <taxon>Pezizomycotina</taxon>
        <taxon>Pezizomycetes</taxon>
        <taxon>Pezizales</taxon>
        <taxon>Tuberaceae</taxon>
        <taxon>Tuber</taxon>
    </lineage>
</organism>
<keyword evidence="3" id="KW-1185">Reference proteome</keyword>
<dbReference type="KEGG" id="tml:GSTUM_00009672001"/>
<name>D5GKN7_TUBMM</name>
<proteinExistence type="predicted"/>
<dbReference type="HOGENOM" id="CLU_3052082_0_0_1"/>
<dbReference type="GeneID" id="9184742"/>
<reference evidence="2 3" key="1">
    <citation type="journal article" date="2010" name="Nature">
        <title>Perigord black truffle genome uncovers evolutionary origins and mechanisms of symbiosis.</title>
        <authorList>
            <person name="Martin F."/>
            <person name="Kohler A."/>
            <person name="Murat C."/>
            <person name="Balestrini R."/>
            <person name="Coutinho P.M."/>
            <person name="Jaillon O."/>
            <person name="Montanini B."/>
            <person name="Morin E."/>
            <person name="Noel B."/>
            <person name="Percudani R."/>
            <person name="Porcel B."/>
            <person name="Rubini A."/>
            <person name="Amicucci A."/>
            <person name="Amselem J."/>
            <person name="Anthouard V."/>
            <person name="Arcioni S."/>
            <person name="Artiguenave F."/>
            <person name="Aury J.M."/>
            <person name="Ballario P."/>
            <person name="Bolchi A."/>
            <person name="Brenna A."/>
            <person name="Brun A."/>
            <person name="Buee M."/>
            <person name="Cantarel B."/>
            <person name="Chevalier G."/>
            <person name="Couloux A."/>
            <person name="Da Silva C."/>
            <person name="Denoeud F."/>
            <person name="Duplessis S."/>
            <person name="Ghignone S."/>
            <person name="Hilselberger B."/>
            <person name="Iotti M."/>
            <person name="Marcais B."/>
            <person name="Mello A."/>
            <person name="Miranda M."/>
            <person name="Pacioni G."/>
            <person name="Quesneville H."/>
            <person name="Riccioni C."/>
            <person name="Ruotolo R."/>
            <person name="Splivallo R."/>
            <person name="Stocchi V."/>
            <person name="Tisserant E."/>
            <person name="Viscomi A.R."/>
            <person name="Zambonelli A."/>
            <person name="Zampieri E."/>
            <person name="Henrissat B."/>
            <person name="Lebrun M.H."/>
            <person name="Paolocci F."/>
            <person name="Bonfante P."/>
            <person name="Ottonello S."/>
            <person name="Wincker P."/>
        </authorList>
    </citation>
    <scope>NUCLEOTIDE SEQUENCE [LARGE SCALE GENOMIC DNA]</scope>
    <source>
        <strain evidence="2 3">Mel28</strain>
    </source>
</reference>